<gene>
    <name evidence="3" type="ORF">LCGC14_1836390</name>
</gene>
<dbReference type="SUPFAM" id="SSF56672">
    <property type="entry name" value="DNA/RNA polymerases"/>
    <property type="match status" value="1"/>
</dbReference>
<feature type="domain" description="3'-5' exonuclease" evidence="2">
    <location>
        <begin position="28"/>
        <end position="188"/>
    </location>
</feature>
<dbReference type="Gene3D" id="3.30.420.10">
    <property type="entry name" value="Ribonuclease H-like superfamily/Ribonuclease H"/>
    <property type="match status" value="1"/>
</dbReference>
<evidence type="ECO:0000259" key="2">
    <source>
        <dbReference type="Pfam" id="PF01612"/>
    </source>
</evidence>
<dbReference type="GO" id="GO:0003676">
    <property type="term" value="F:nucleic acid binding"/>
    <property type="evidence" value="ECO:0007669"/>
    <property type="project" value="InterPro"/>
</dbReference>
<dbReference type="InterPro" id="IPR043502">
    <property type="entry name" value="DNA/RNA_pol_sf"/>
</dbReference>
<sequence>MMPSQARLFKEPPRPAGSWRPPDPLPDLARYPRLSVDTETTGVDIVRDRPIGIAVHTPDDRAYYLPFAHPFGSLDPARVKDWARRELRGKDLDFSSAKFDNHMFLNWGIDLEAQGCRLHDVQHAAALLDEHRRRFGLNVLAEEFLGLGKFELPTDVKICEMSGGEVGPYAENDARLVSRLRYHLAPKIAAEDLGRVLDLEDALIYATCEMERNGAPIDVPKLARWRAAVRAEYAAAILEIYAELKLRVNPNSGPDLARLFRELGLR</sequence>
<feature type="region of interest" description="Disordered" evidence="1">
    <location>
        <begin position="1"/>
        <end position="25"/>
    </location>
</feature>
<dbReference type="Pfam" id="PF01612">
    <property type="entry name" value="DNA_pol_A_exo1"/>
    <property type="match status" value="1"/>
</dbReference>
<name>A0A0F9GEL4_9ZZZZ</name>
<protein>
    <recommendedName>
        <fullName evidence="2">3'-5' exonuclease domain-containing protein</fullName>
    </recommendedName>
</protein>
<organism evidence="3">
    <name type="scientific">marine sediment metagenome</name>
    <dbReference type="NCBI Taxonomy" id="412755"/>
    <lineage>
        <taxon>unclassified sequences</taxon>
        <taxon>metagenomes</taxon>
        <taxon>ecological metagenomes</taxon>
    </lineage>
</organism>
<dbReference type="GO" id="GO:0006139">
    <property type="term" value="P:nucleobase-containing compound metabolic process"/>
    <property type="evidence" value="ECO:0007669"/>
    <property type="project" value="InterPro"/>
</dbReference>
<evidence type="ECO:0000256" key="1">
    <source>
        <dbReference type="SAM" id="MobiDB-lite"/>
    </source>
</evidence>
<feature type="non-terminal residue" evidence="3">
    <location>
        <position position="266"/>
    </location>
</feature>
<accession>A0A0F9GEL4</accession>
<dbReference type="InterPro" id="IPR012337">
    <property type="entry name" value="RNaseH-like_sf"/>
</dbReference>
<reference evidence="3" key="1">
    <citation type="journal article" date="2015" name="Nature">
        <title>Complex archaea that bridge the gap between prokaryotes and eukaryotes.</title>
        <authorList>
            <person name="Spang A."/>
            <person name="Saw J.H."/>
            <person name="Jorgensen S.L."/>
            <person name="Zaremba-Niedzwiedzka K."/>
            <person name="Martijn J."/>
            <person name="Lind A.E."/>
            <person name="van Eijk R."/>
            <person name="Schleper C."/>
            <person name="Guy L."/>
            <person name="Ettema T.J."/>
        </authorList>
    </citation>
    <scope>NUCLEOTIDE SEQUENCE</scope>
</reference>
<dbReference type="EMBL" id="LAZR01018213">
    <property type="protein sequence ID" value="KKL97244.1"/>
    <property type="molecule type" value="Genomic_DNA"/>
</dbReference>
<comment type="caution">
    <text evidence="3">The sequence shown here is derived from an EMBL/GenBank/DDBJ whole genome shotgun (WGS) entry which is preliminary data.</text>
</comment>
<dbReference type="SUPFAM" id="SSF53098">
    <property type="entry name" value="Ribonuclease H-like"/>
    <property type="match status" value="1"/>
</dbReference>
<dbReference type="InterPro" id="IPR036397">
    <property type="entry name" value="RNaseH_sf"/>
</dbReference>
<dbReference type="AlphaFoldDB" id="A0A0F9GEL4"/>
<dbReference type="GO" id="GO:0008408">
    <property type="term" value="F:3'-5' exonuclease activity"/>
    <property type="evidence" value="ECO:0007669"/>
    <property type="project" value="InterPro"/>
</dbReference>
<dbReference type="InterPro" id="IPR002562">
    <property type="entry name" value="3'-5'_exonuclease_dom"/>
</dbReference>
<evidence type="ECO:0000313" key="3">
    <source>
        <dbReference type="EMBL" id="KKL97244.1"/>
    </source>
</evidence>
<proteinExistence type="predicted"/>